<keyword evidence="1" id="KW-0812">Transmembrane</keyword>
<protein>
    <submittedName>
        <fullName evidence="3">DUF374 domain-containing protein</fullName>
    </submittedName>
</protein>
<accession>A0A4V5TLP0</accession>
<feature type="domain" description="DUF374" evidence="2">
    <location>
        <begin position="63"/>
        <end position="130"/>
    </location>
</feature>
<feature type="transmembrane region" description="Helical" evidence="1">
    <location>
        <begin position="6"/>
        <end position="26"/>
    </location>
</feature>
<dbReference type="Pfam" id="PF04028">
    <property type="entry name" value="DUF374"/>
    <property type="match status" value="1"/>
</dbReference>
<gene>
    <name evidence="3" type="ORF">FCU45_10805</name>
</gene>
<keyword evidence="1" id="KW-1133">Transmembrane helix</keyword>
<name>A0A4V5TLP0_9BACT</name>
<proteinExistence type="predicted"/>
<dbReference type="Proteomes" id="UP000309561">
    <property type="component" value="Unassembled WGS sequence"/>
</dbReference>
<organism evidence="3 4">
    <name type="scientific">Sulfurimonas crateris</name>
    <dbReference type="NCBI Taxonomy" id="2574727"/>
    <lineage>
        <taxon>Bacteria</taxon>
        <taxon>Pseudomonadati</taxon>
        <taxon>Campylobacterota</taxon>
        <taxon>Epsilonproteobacteria</taxon>
        <taxon>Campylobacterales</taxon>
        <taxon>Sulfurimonadaceae</taxon>
        <taxon>Sulfurimonas</taxon>
    </lineage>
</organism>
<evidence type="ECO:0000256" key="1">
    <source>
        <dbReference type="SAM" id="Phobius"/>
    </source>
</evidence>
<dbReference type="RefSeq" id="WP_137015165.1">
    <property type="nucleotide sequence ID" value="NZ_SZPX01000008.1"/>
</dbReference>
<dbReference type="InterPro" id="IPR007172">
    <property type="entry name" value="DUF374"/>
</dbReference>
<reference evidence="3 4" key="1">
    <citation type="submission" date="2019-04" db="EMBL/GenBank/DDBJ databases">
        <title>Sulfurimonas crateris sp. nov. a facultative anaerobic sulfur-oxidizing chemolithautotrophic bacterium isolated from a terrestrial mud vulcano.</title>
        <authorList>
            <person name="Ratnikova N.M."/>
            <person name="Slobodkin A.I."/>
            <person name="Merkel A.Y."/>
            <person name="Novikov A."/>
            <person name="Bonch-Osmolovskaya E.A."/>
            <person name="Slobodkina G.B."/>
        </authorList>
    </citation>
    <scope>NUCLEOTIDE SEQUENCE [LARGE SCALE GENOMIC DNA]</scope>
    <source>
        <strain evidence="3 4">SN118</strain>
    </source>
</reference>
<evidence type="ECO:0000313" key="4">
    <source>
        <dbReference type="Proteomes" id="UP000309561"/>
    </source>
</evidence>
<dbReference type="AlphaFoldDB" id="A0A4V5TLP0"/>
<evidence type="ECO:0000259" key="2">
    <source>
        <dbReference type="Pfam" id="PF04028"/>
    </source>
</evidence>
<comment type="caution">
    <text evidence="3">The sequence shown here is derived from an EMBL/GenBank/DDBJ whole genome shotgun (WGS) entry which is preliminary data.</text>
</comment>
<sequence length="207" mass="23509">MGKKIFRTLALLIVPFVASLFIRLIYLSNKKRFHSPESISDEPTIFACWHGELLMLPYLYSRYRKTPHAKVLISSHFDGMLISKTIKYFGLGTIEGSTNRNATRVLMQGIRALKDGYDIGITPDGPKGPRHEVADGIIAMAQKAKAKIVLVEMKPTKFWQLNSWDKFTIPKPFGTLNYYSTSPIDVSDMDMQEAKKVMKEGLLKHEI</sequence>
<dbReference type="OrthoDB" id="9810508at2"/>
<keyword evidence="4" id="KW-1185">Reference proteome</keyword>
<dbReference type="CDD" id="cd07983">
    <property type="entry name" value="LPLAT_DUF374-like"/>
    <property type="match status" value="1"/>
</dbReference>
<evidence type="ECO:0000313" key="3">
    <source>
        <dbReference type="EMBL" id="TKI68493.1"/>
    </source>
</evidence>
<keyword evidence="1" id="KW-0472">Membrane</keyword>
<dbReference type="EMBL" id="SZPX01000008">
    <property type="protein sequence ID" value="TKI68493.1"/>
    <property type="molecule type" value="Genomic_DNA"/>
</dbReference>